<dbReference type="GO" id="GO:0005730">
    <property type="term" value="C:nucleolus"/>
    <property type="evidence" value="ECO:0007669"/>
    <property type="project" value="TreeGrafter"/>
</dbReference>
<feature type="region of interest" description="Disordered" evidence="1">
    <location>
        <begin position="1"/>
        <end position="304"/>
    </location>
</feature>
<feature type="domain" description="Monopolin complex subunit Csm1/Pcs1 C-terminal" evidence="2">
    <location>
        <begin position="433"/>
        <end position="508"/>
    </location>
</feature>
<gene>
    <name evidence="3" type="ORF">H4R26_004556</name>
</gene>
<comment type="caution">
    <text evidence="3">The sequence shown here is derived from an EMBL/GenBank/DDBJ whole genome shotgun (WGS) entry which is preliminary data.</text>
</comment>
<feature type="region of interest" description="Disordered" evidence="1">
    <location>
        <begin position="527"/>
        <end position="553"/>
    </location>
</feature>
<feature type="compositionally biased region" description="Low complexity" evidence="1">
    <location>
        <begin position="250"/>
        <end position="261"/>
    </location>
</feature>
<dbReference type="PANTHER" id="PTHR28006:SF1">
    <property type="entry name" value="MONOPOLIN COMPLEX SUBUNIT CSM1"/>
    <property type="match status" value="1"/>
</dbReference>
<feature type="region of interest" description="Disordered" evidence="1">
    <location>
        <begin position="350"/>
        <end position="383"/>
    </location>
</feature>
<evidence type="ECO:0000259" key="2">
    <source>
        <dbReference type="Pfam" id="PF12539"/>
    </source>
</evidence>
<reference evidence="3" key="1">
    <citation type="submission" date="2022-07" db="EMBL/GenBank/DDBJ databases">
        <title>Phylogenomic reconstructions and comparative analyses of Kickxellomycotina fungi.</title>
        <authorList>
            <person name="Reynolds N.K."/>
            <person name="Stajich J.E."/>
            <person name="Barry K."/>
            <person name="Grigoriev I.V."/>
            <person name="Crous P."/>
            <person name="Smith M.E."/>
        </authorList>
    </citation>
    <scope>NUCLEOTIDE SEQUENCE</scope>
    <source>
        <strain evidence="3">IMI 214461</strain>
    </source>
</reference>
<feature type="compositionally biased region" description="Low complexity" evidence="1">
    <location>
        <begin position="10"/>
        <end position="23"/>
    </location>
</feature>
<dbReference type="Pfam" id="PF12539">
    <property type="entry name" value="Csm1"/>
    <property type="match status" value="1"/>
</dbReference>
<dbReference type="AlphaFoldDB" id="A0A9W8BEP6"/>
<name>A0A9W8BEP6_9FUNG</name>
<dbReference type="InterPro" id="IPR038608">
    <property type="entry name" value="Csm1/Pcs1_C_sf"/>
</dbReference>
<feature type="compositionally biased region" description="Basic and acidic residues" evidence="1">
    <location>
        <begin position="219"/>
        <end position="228"/>
    </location>
</feature>
<dbReference type="GO" id="GO:0034506">
    <property type="term" value="C:chromosome, centromeric core domain"/>
    <property type="evidence" value="ECO:0007669"/>
    <property type="project" value="TreeGrafter"/>
</dbReference>
<dbReference type="Gene3D" id="3.90.1150.80">
    <property type="match status" value="1"/>
</dbReference>
<dbReference type="GO" id="GO:0045144">
    <property type="term" value="P:meiotic sister chromatid segregation"/>
    <property type="evidence" value="ECO:0007669"/>
    <property type="project" value="TreeGrafter"/>
</dbReference>
<protein>
    <recommendedName>
        <fullName evidence="2">Monopolin complex subunit Csm1/Pcs1 C-terminal domain-containing protein</fullName>
    </recommendedName>
</protein>
<feature type="compositionally biased region" description="Low complexity" evidence="1">
    <location>
        <begin position="90"/>
        <end position="119"/>
    </location>
</feature>
<dbReference type="EMBL" id="JANBQF010000514">
    <property type="protein sequence ID" value="KAJ2000566.1"/>
    <property type="molecule type" value="Genomic_DNA"/>
</dbReference>
<dbReference type="Proteomes" id="UP001150907">
    <property type="component" value="Unassembled WGS sequence"/>
</dbReference>
<evidence type="ECO:0000256" key="1">
    <source>
        <dbReference type="SAM" id="MobiDB-lite"/>
    </source>
</evidence>
<dbReference type="GO" id="GO:0051315">
    <property type="term" value="P:attachment of mitotic spindle microtubules to kinetochore"/>
    <property type="evidence" value="ECO:0007669"/>
    <property type="project" value="TreeGrafter"/>
</dbReference>
<proteinExistence type="predicted"/>
<feature type="compositionally biased region" description="Low complexity" evidence="1">
    <location>
        <begin position="128"/>
        <end position="139"/>
    </location>
</feature>
<evidence type="ECO:0000313" key="3">
    <source>
        <dbReference type="EMBL" id="KAJ2000566.1"/>
    </source>
</evidence>
<evidence type="ECO:0000313" key="4">
    <source>
        <dbReference type="Proteomes" id="UP001150907"/>
    </source>
</evidence>
<dbReference type="OrthoDB" id="2431049at2759"/>
<organism evidence="3 4">
    <name type="scientific">Coemansia thaxteri</name>
    <dbReference type="NCBI Taxonomy" id="2663907"/>
    <lineage>
        <taxon>Eukaryota</taxon>
        <taxon>Fungi</taxon>
        <taxon>Fungi incertae sedis</taxon>
        <taxon>Zoopagomycota</taxon>
        <taxon>Kickxellomycotina</taxon>
        <taxon>Kickxellomycetes</taxon>
        <taxon>Kickxellales</taxon>
        <taxon>Kickxellaceae</taxon>
        <taxon>Coemansia</taxon>
    </lineage>
</organism>
<keyword evidence="4" id="KW-1185">Reference proteome</keyword>
<feature type="compositionally biased region" description="Basic and acidic residues" evidence="1">
    <location>
        <begin position="144"/>
        <end position="157"/>
    </location>
</feature>
<feature type="compositionally biased region" description="Polar residues" evidence="1">
    <location>
        <begin position="161"/>
        <end position="171"/>
    </location>
</feature>
<dbReference type="PANTHER" id="PTHR28006">
    <property type="entry name" value="MONOPOLIN COMPLEX SUBUNIT CSM1"/>
    <property type="match status" value="1"/>
</dbReference>
<dbReference type="InterPro" id="IPR040349">
    <property type="entry name" value="Csm1/Pcs1"/>
</dbReference>
<dbReference type="InterPro" id="IPR020981">
    <property type="entry name" value="Csm1/Pcs1_C"/>
</dbReference>
<dbReference type="GO" id="GO:0072686">
    <property type="term" value="C:mitotic spindle"/>
    <property type="evidence" value="ECO:0007669"/>
    <property type="project" value="TreeGrafter"/>
</dbReference>
<sequence length="553" mass="60270">MPPRKSNREAAVSARSAIAASVSLDAQPVVTPRRGRQPKGDKRPAAPRHSHPVESDVEEIATPVRRSQAAAKASVAAPPDTLGLLRRARPAVSAAAKPASPTRSPPKRAAPAASRAGTTRGRGRAKGTAKSAAEAEFAATVKGMSHDDFDSPDERVVLDTPTKTLTESSPLLYTRTRPPPAADFSADIVNSSPEMSPNVKRGRKRKSEVEDLAPLSPKEPVKEPERPPAKRGRPKRASTADTNRIEAPSTPTTRQKTTPTRGDIFVDIISPSKFETSRQKISAAKRPAAPLPDMPPSTGEDAKWRKKYEDLFALRQTEPEKEYEELRKSAQSRFDAADALIESLRAKLADATTRSAAKNKPKNGEASTNGSAAQPPPKSAAEMELEKQLILMQQQIEALVQDGLVKDEAIEHLEQHRKQTETTTDYNLREALKLMQELSGLTIDDVVAEDDGLSYMCRQSVPNATVSYKLTVSDDYPDEYQYAPGTTTSTQVSDALPEYLQDSIAFEKSSAAMFFWRMCDHLHQRFGSNPTEDQSELLEDQPPQAGGEQPSNS</sequence>
<accession>A0A9W8BEP6</accession>
<dbReference type="CDD" id="cd23787">
    <property type="entry name" value="RWD_CSM1"/>
    <property type="match status" value="1"/>
</dbReference>
<dbReference type="GO" id="GO:0033551">
    <property type="term" value="C:monopolin complex"/>
    <property type="evidence" value="ECO:0007669"/>
    <property type="project" value="InterPro"/>
</dbReference>
<dbReference type="GO" id="GO:1990644">
    <property type="term" value="F:microtubule site clamp"/>
    <property type="evidence" value="ECO:0007669"/>
    <property type="project" value="TreeGrafter"/>
</dbReference>